<dbReference type="PANTHER" id="PTHR43095">
    <property type="entry name" value="SUGAR KINASE"/>
    <property type="match status" value="1"/>
</dbReference>
<feature type="domain" description="Carbohydrate kinase FGGY C-terminal" evidence="5">
    <location>
        <begin position="302"/>
        <end position="451"/>
    </location>
</feature>
<dbReference type="Gene3D" id="3.30.420.40">
    <property type="match status" value="2"/>
</dbReference>
<dbReference type="GO" id="GO:0005975">
    <property type="term" value="P:carbohydrate metabolic process"/>
    <property type="evidence" value="ECO:0007669"/>
    <property type="project" value="InterPro"/>
</dbReference>
<dbReference type="Proteomes" id="UP001205920">
    <property type="component" value="Unassembled WGS sequence"/>
</dbReference>
<dbReference type="InterPro" id="IPR018484">
    <property type="entry name" value="FGGY_N"/>
</dbReference>
<feature type="domain" description="Carbohydrate kinase FGGY N-terminal" evidence="4">
    <location>
        <begin position="20"/>
        <end position="227"/>
    </location>
</feature>
<dbReference type="RefSeq" id="WP_071573773.1">
    <property type="nucleotide sequence ID" value="NZ_JAEUWV010000003.1"/>
</dbReference>
<keyword evidence="2" id="KW-0808">Transferase</keyword>
<evidence type="ECO:0000259" key="5">
    <source>
        <dbReference type="Pfam" id="PF02782"/>
    </source>
</evidence>
<evidence type="ECO:0000313" key="7">
    <source>
        <dbReference type="Proteomes" id="UP001205920"/>
    </source>
</evidence>
<keyword evidence="7" id="KW-1185">Reference proteome</keyword>
<dbReference type="Pfam" id="PF00370">
    <property type="entry name" value="FGGY_N"/>
    <property type="match status" value="1"/>
</dbReference>
<dbReference type="SUPFAM" id="SSF53067">
    <property type="entry name" value="Actin-like ATPase domain"/>
    <property type="match status" value="2"/>
</dbReference>
<dbReference type="GO" id="GO:0016301">
    <property type="term" value="F:kinase activity"/>
    <property type="evidence" value="ECO:0007669"/>
    <property type="project" value="UniProtKB-KW"/>
</dbReference>
<evidence type="ECO:0000256" key="2">
    <source>
        <dbReference type="ARBA" id="ARBA00022679"/>
    </source>
</evidence>
<dbReference type="InterPro" id="IPR000577">
    <property type="entry name" value="Carb_kinase_FGGY"/>
</dbReference>
<dbReference type="InterPro" id="IPR043129">
    <property type="entry name" value="ATPase_NBD"/>
</dbReference>
<dbReference type="InterPro" id="IPR050406">
    <property type="entry name" value="FGGY_Carb_Kinase"/>
</dbReference>
<dbReference type="CDD" id="cd07770">
    <property type="entry name" value="ASKHA_NBD_FGGY_GntK"/>
    <property type="match status" value="1"/>
</dbReference>
<reference evidence="6 7" key="1">
    <citation type="submission" date="2021-01" db="EMBL/GenBank/DDBJ databases">
        <title>Identification and Characterization of Corynebacterium sp.</title>
        <authorList>
            <person name="Luo Q."/>
            <person name="Qu P."/>
            <person name="Chen Q."/>
        </authorList>
    </citation>
    <scope>NUCLEOTIDE SEQUENCE [LARGE SCALE GENOMIC DNA]</scope>
    <source>
        <strain evidence="6 7">MC-18</strain>
    </source>
</reference>
<gene>
    <name evidence="6" type="ORF">JMN37_04530</name>
</gene>
<keyword evidence="3" id="KW-0418">Kinase</keyword>
<comment type="caution">
    <text evidence="6">The sequence shown here is derived from an EMBL/GenBank/DDBJ whole genome shotgun (WGS) entry which is preliminary data.</text>
</comment>
<evidence type="ECO:0000256" key="1">
    <source>
        <dbReference type="ARBA" id="ARBA00009156"/>
    </source>
</evidence>
<sequence>MSASKIPTMSVPVQDSRGPYVLGIDVGSTASRGGLYDATGRPVKGAKQRVAHAFTTTADGASTIDADQVVAEVRKVIDDTVAFAAAHDLRIEAVCMDSFASSLLLVDAHGDALTPLYTYADSQSRDYVERLRNTIDEAEYHQRTGVRLHTSYHPARLAWAKEQLPEFARAATVMAIGEYVYHKLAGIHGLAVSTAAWSGVTNAHTGKLDTEILDAIDIPHDMIQPLRFPDEPDYPDDTAWPALNGVAWFHCIPDGWPSNVGPGATGPDTIAVAAATSGAMRVILPEVPARIPEGLWCYRIARDKAILGGALNDVGRAVTWLEETIQPVAPDEIAAVLSSGPGRAPLVLPFFTGERSTGWAASAQAQLLGITAATTPANLWRGVFEGIAMSYLRVYEQLKEAGALPERVVASGRVTADHPAWLSVLADALGCDVVPLEMKRATLRGTVLIALDAIAPEAQRATPPFGQGHRNVDAHAEYFRELRDRFEAAYRTLVVQ</sequence>
<evidence type="ECO:0000313" key="6">
    <source>
        <dbReference type="EMBL" id="MCO6394252.1"/>
    </source>
</evidence>
<evidence type="ECO:0000259" key="4">
    <source>
        <dbReference type="Pfam" id="PF00370"/>
    </source>
</evidence>
<comment type="similarity">
    <text evidence="1">Belongs to the FGGY kinase family.</text>
</comment>
<dbReference type="EMBL" id="JAEUWV010000003">
    <property type="protein sequence ID" value="MCO6394252.1"/>
    <property type="molecule type" value="Genomic_DNA"/>
</dbReference>
<dbReference type="PIRSF" id="PIRSF000538">
    <property type="entry name" value="GlpK"/>
    <property type="match status" value="1"/>
</dbReference>
<name>A0AAW5HTQ1_9CORY</name>
<organism evidence="6 7">
    <name type="scientific">Corynebacterium lipophilum</name>
    <dbReference type="NCBI Taxonomy" id="2804918"/>
    <lineage>
        <taxon>Bacteria</taxon>
        <taxon>Bacillati</taxon>
        <taxon>Actinomycetota</taxon>
        <taxon>Actinomycetes</taxon>
        <taxon>Mycobacteriales</taxon>
        <taxon>Corynebacteriaceae</taxon>
        <taxon>Corynebacterium</taxon>
    </lineage>
</organism>
<dbReference type="PANTHER" id="PTHR43095:SF2">
    <property type="entry name" value="GLUCONOKINASE"/>
    <property type="match status" value="1"/>
</dbReference>
<protein>
    <submittedName>
        <fullName evidence="6">Gluconokinase</fullName>
    </submittedName>
</protein>
<evidence type="ECO:0000256" key="3">
    <source>
        <dbReference type="ARBA" id="ARBA00022777"/>
    </source>
</evidence>
<accession>A0AAW5HTQ1</accession>
<dbReference type="InterPro" id="IPR018485">
    <property type="entry name" value="FGGY_C"/>
</dbReference>
<proteinExistence type="inferred from homology"/>
<dbReference type="AlphaFoldDB" id="A0AAW5HTQ1"/>
<dbReference type="Pfam" id="PF02782">
    <property type="entry name" value="FGGY_C"/>
    <property type="match status" value="1"/>
</dbReference>